<keyword evidence="2" id="KW-0540">Nuclease</keyword>
<feature type="domain" description="RNA-binding protein AU-1/Ribonuclease E/G" evidence="8">
    <location>
        <begin position="146"/>
        <end position="397"/>
    </location>
</feature>
<evidence type="ECO:0000256" key="3">
    <source>
        <dbReference type="ARBA" id="ARBA00022723"/>
    </source>
</evidence>
<evidence type="ECO:0000259" key="8">
    <source>
        <dbReference type="Pfam" id="PF10150"/>
    </source>
</evidence>
<evidence type="ECO:0000256" key="5">
    <source>
        <dbReference type="ARBA" id="ARBA00022801"/>
    </source>
</evidence>
<keyword evidence="7" id="KW-0694">RNA-binding</keyword>
<reference evidence="9 10" key="1">
    <citation type="submission" date="2017-11" db="EMBL/GenBank/DDBJ databases">
        <title>Draft genome sequence of Rhizobiales bacterium SY3-13.</title>
        <authorList>
            <person name="Sun C."/>
        </authorList>
    </citation>
    <scope>NUCLEOTIDE SEQUENCE [LARGE SCALE GENOMIC DNA]</scope>
    <source>
        <strain evidence="9 10">SY3-13</strain>
    </source>
</reference>
<sequence>MWSACRFTTARRCLRAPAILSGAGGMDRGLFIDRGPLETRAALIEQSRIAEIHIESSEPGPGRPGEIRKGRVTHVSGELQAATVDAGEGLSLFVRAADARVLAADDAGARKLPIAKLVRRGQDLLLQTGREGLDGKQGRASADIALHGRYLSIHPLREGLDFPKAVADHDLRETLGAALTDAGDAGRILVHPAASQVEIDVVLAELRRLQGEWADIRASAPKGPALMRPAPDLIEQAFVRLAGPSPEAVLTPDRGLLAELRQRARALAPDLADRIELCEASRSLELDDEIDAALAPEVALPGGGRLTIETTRAMTTVDVDAPGDPVKANLAAARELARQLRLRRIGGLVAVDFISLRGAPERRKVEKALRLAFQRDPAQVEIGGIDRFSILTLTRGRDAAALLTQLCETAPARQHLRPEAALARVLRRIEAELAGVGPVPVALMLSRDLEAVVEARLSGGLDRYLGRPVRLGYDALTVDEFRLSRER</sequence>
<dbReference type="Pfam" id="PF10150">
    <property type="entry name" value="RNase_E_G"/>
    <property type="match status" value="1"/>
</dbReference>
<dbReference type="GO" id="GO:0005737">
    <property type="term" value="C:cytoplasm"/>
    <property type="evidence" value="ECO:0007669"/>
    <property type="project" value="TreeGrafter"/>
</dbReference>
<evidence type="ECO:0000313" key="9">
    <source>
        <dbReference type="EMBL" id="PJK29144.1"/>
    </source>
</evidence>
<dbReference type="GO" id="GO:0004540">
    <property type="term" value="F:RNA nuclease activity"/>
    <property type="evidence" value="ECO:0007669"/>
    <property type="project" value="InterPro"/>
</dbReference>
<comment type="caution">
    <text evidence="9">The sequence shown here is derived from an EMBL/GenBank/DDBJ whole genome shotgun (WGS) entry which is preliminary data.</text>
</comment>
<evidence type="ECO:0000256" key="2">
    <source>
        <dbReference type="ARBA" id="ARBA00022722"/>
    </source>
</evidence>
<evidence type="ECO:0000313" key="10">
    <source>
        <dbReference type="Proteomes" id="UP000229498"/>
    </source>
</evidence>
<accession>A0A2M9G0D9</accession>
<dbReference type="PANTHER" id="PTHR30001:SF1">
    <property type="entry name" value="RIBONUCLEASE E_G-LIKE PROTEIN, CHLOROPLASTIC"/>
    <property type="match status" value="1"/>
</dbReference>
<protein>
    <recommendedName>
        <fullName evidence="8">RNA-binding protein AU-1/Ribonuclease E/G domain-containing protein</fullName>
    </recommendedName>
</protein>
<proteinExistence type="predicted"/>
<dbReference type="PANTHER" id="PTHR30001">
    <property type="entry name" value="RIBONUCLEASE"/>
    <property type="match status" value="1"/>
</dbReference>
<keyword evidence="10" id="KW-1185">Reference proteome</keyword>
<evidence type="ECO:0000256" key="7">
    <source>
        <dbReference type="ARBA" id="ARBA00022884"/>
    </source>
</evidence>
<keyword evidence="5" id="KW-0378">Hydrolase</keyword>
<keyword evidence="3" id="KW-0479">Metal-binding</keyword>
<name>A0A2M9G0D9_9PROT</name>
<dbReference type="Proteomes" id="UP000229498">
    <property type="component" value="Unassembled WGS sequence"/>
</dbReference>
<organism evidence="9 10">
    <name type="scientific">Minwuia thermotolerans</name>
    <dbReference type="NCBI Taxonomy" id="2056226"/>
    <lineage>
        <taxon>Bacteria</taxon>
        <taxon>Pseudomonadati</taxon>
        <taxon>Pseudomonadota</taxon>
        <taxon>Alphaproteobacteria</taxon>
        <taxon>Minwuiales</taxon>
        <taxon>Minwuiaceae</taxon>
        <taxon>Minwuia</taxon>
    </lineage>
</organism>
<dbReference type="InterPro" id="IPR004659">
    <property type="entry name" value="RNase_E/G"/>
</dbReference>
<keyword evidence="4" id="KW-0255">Endonuclease</keyword>
<dbReference type="GO" id="GO:0004519">
    <property type="term" value="F:endonuclease activity"/>
    <property type="evidence" value="ECO:0007669"/>
    <property type="project" value="UniProtKB-KW"/>
</dbReference>
<dbReference type="GO" id="GO:0046872">
    <property type="term" value="F:metal ion binding"/>
    <property type="evidence" value="ECO:0007669"/>
    <property type="project" value="UniProtKB-KW"/>
</dbReference>
<dbReference type="AlphaFoldDB" id="A0A2M9G0D9"/>
<keyword evidence="6" id="KW-0460">Magnesium</keyword>
<dbReference type="InterPro" id="IPR012340">
    <property type="entry name" value="NA-bd_OB-fold"/>
</dbReference>
<comment type="cofactor">
    <cofactor evidence="1">
        <name>Mg(2+)</name>
        <dbReference type="ChEBI" id="CHEBI:18420"/>
    </cofactor>
</comment>
<evidence type="ECO:0000256" key="1">
    <source>
        <dbReference type="ARBA" id="ARBA00001946"/>
    </source>
</evidence>
<dbReference type="GO" id="GO:0006364">
    <property type="term" value="P:rRNA processing"/>
    <property type="evidence" value="ECO:0007669"/>
    <property type="project" value="TreeGrafter"/>
</dbReference>
<evidence type="ECO:0000256" key="6">
    <source>
        <dbReference type="ARBA" id="ARBA00022842"/>
    </source>
</evidence>
<dbReference type="GO" id="GO:0003723">
    <property type="term" value="F:RNA binding"/>
    <property type="evidence" value="ECO:0007669"/>
    <property type="project" value="UniProtKB-KW"/>
</dbReference>
<gene>
    <name evidence="9" type="ORF">CVT23_13180</name>
</gene>
<dbReference type="InterPro" id="IPR019307">
    <property type="entry name" value="RNA-bd_AU-1/RNase_E/G"/>
</dbReference>
<dbReference type="GO" id="GO:0016787">
    <property type="term" value="F:hydrolase activity"/>
    <property type="evidence" value="ECO:0007669"/>
    <property type="project" value="UniProtKB-KW"/>
</dbReference>
<dbReference type="Gene3D" id="2.40.50.140">
    <property type="entry name" value="Nucleic acid-binding proteins"/>
    <property type="match status" value="1"/>
</dbReference>
<evidence type="ECO:0000256" key="4">
    <source>
        <dbReference type="ARBA" id="ARBA00022759"/>
    </source>
</evidence>
<dbReference type="EMBL" id="PHIG01000036">
    <property type="protein sequence ID" value="PJK29144.1"/>
    <property type="molecule type" value="Genomic_DNA"/>
</dbReference>
<dbReference type="OrthoDB" id="9804278at2"/>